<dbReference type="KEGG" id="fcz:IMF26_06745"/>
<feature type="transmembrane region" description="Helical" evidence="6">
    <location>
        <begin position="188"/>
        <end position="210"/>
    </location>
</feature>
<dbReference type="EMBL" id="CP062796">
    <property type="protein sequence ID" value="QUL97800.1"/>
    <property type="molecule type" value="Genomic_DNA"/>
</dbReference>
<accession>A0AAT9LD31</accession>
<dbReference type="GO" id="GO:0015297">
    <property type="term" value="F:antiporter activity"/>
    <property type="evidence" value="ECO:0007669"/>
    <property type="project" value="InterPro"/>
</dbReference>
<dbReference type="InterPro" id="IPR002528">
    <property type="entry name" value="MATE_fam"/>
</dbReference>
<evidence type="ECO:0000256" key="4">
    <source>
        <dbReference type="ARBA" id="ARBA00022989"/>
    </source>
</evidence>
<keyword evidence="4 6" id="KW-1133">Transmembrane helix</keyword>
<evidence type="ECO:0000256" key="2">
    <source>
        <dbReference type="ARBA" id="ARBA00022475"/>
    </source>
</evidence>
<feature type="transmembrane region" description="Helical" evidence="6">
    <location>
        <begin position="479"/>
        <end position="501"/>
    </location>
</feature>
<dbReference type="PIRSF" id="PIRSF038958">
    <property type="entry name" value="PG_synth_SpoVB"/>
    <property type="match status" value="1"/>
</dbReference>
<dbReference type="AlphaFoldDB" id="A0AAT9LD31"/>
<sequence>MSTKDTQFLKGAFALSLSTLLVKILGAMYRIPLYSMLGSEGIGLYQMAYPIYVVLLGVSSTGLNVAISKVVAERWALRKWSGARAVFRVSMTLMVILGLLASLTLFGLSGWISQNMAKDPRSRLSIMAISPALFVAAILSAFRGWFQGIEEMGAPAISQVVEQVARLLTVFLLGNLLLSRGIEHAAAGATFGAVVGAAVGVVYIAAVYFAKAKTWNSDDSDVGESYLSIVREISSIAAPLSIASAVFGITEIVDLGLVPRRLQVAGFSVEQATELWGQLSGGAFSILNLGSIFSGVQVAFVPSISAAAALRDREGINRRVKKGLAITSALALPAALGLYVLAVPIPTLLFGEPEIGRILKSLAPAFYFFALQQVTAGILQGIGKIKVPLINLGFAAIVKAVLTYKLVAVPSVGVVGAGIATSFHFGVAALLNLLAIYRELGNPIDVLGLFKTSLAGALMAVLAGFSYTRATLVMPEKMATVVAIAVAAFFYGVLALVLGAVPLEDLKAMPIIGSFVSRVSRKRT</sequence>
<dbReference type="CDD" id="cd13124">
    <property type="entry name" value="MATE_SpoVB_like"/>
    <property type="match status" value="1"/>
</dbReference>
<evidence type="ECO:0000256" key="6">
    <source>
        <dbReference type="SAM" id="Phobius"/>
    </source>
</evidence>
<evidence type="ECO:0000256" key="1">
    <source>
        <dbReference type="ARBA" id="ARBA00004651"/>
    </source>
</evidence>
<feature type="transmembrane region" description="Helical" evidence="6">
    <location>
        <begin position="93"/>
        <end position="112"/>
    </location>
</feature>
<feature type="transmembrane region" description="Helical" evidence="6">
    <location>
        <begin position="389"/>
        <end position="407"/>
    </location>
</feature>
<dbReference type="InterPro" id="IPR002797">
    <property type="entry name" value="Polysacc_synth"/>
</dbReference>
<dbReference type="Pfam" id="PF01554">
    <property type="entry name" value="MatE"/>
    <property type="match status" value="1"/>
</dbReference>
<proteinExistence type="predicted"/>
<comment type="subcellular location">
    <subcellularLocation>
        <location evidence="1">Cell membrane</location>
        <topology evidence="1">Multi-pass membrane protein</topology>
    </subcellularLocation>
</comment>
<dbReference type="InterPro" id="IPR050833">
    <property type="entry name" value="Poly_Biosynth_Transport"/>
</dbReference>
<feature type="transmembrane region" description="Helical" evidence="6">
    <location>
        <begin position="323"/>
        <end position="345"/>
    </location>
</feature>
<keyword evidence="5 6" id="KW-0472">Membrane</keyword>
<dbReference type="GO" id="GO:0042910">
    <property type="term" value="F:xenobiotic transmembrane transporter activity"/>
    <property type="evidence" value="ECO:0007669"/>
    <property type="project" value="InterPro"/>
</dbReference>
<evidence type="ECO:0000256" key="5">
    <source>
        <dbReference type="ARBA" id="ARBA00023136"/>
    </source>
</evidence>
<dbReference type="Pfam" id="PF01943">
    <property type="entry name" value="Polysacc_synt"/>
    <property type="match status" value="1"/>
</dbReference>
<keyword evidence="3 6" id="KW-0812">Transmembrane</keyword>
<gene>
    <name evidence="7" type="ORF">IMF26_06745</name>
</gene>
<dbReference type="PANTHER" id="PTHR30250:SF21">
    <property type="entry name" value="LIPID II FLIPPASE MURJ"/>
    <property type="match status" value="1"/>
</dbReference>
<keyword evidence="2" id="KW-1003">Cell membrane</keyword>
<feature type="transmembrane region" description="Helical" evidence="6">
    <location>
        <begin position="124"/>
        <end position="142"/>
    </location>
</feature>
<protein>
    <submittedName>
        <fullName evidence="7">Polysaccharide biosynthesis protein</fullName>
    </submittedName>
</protein>
<reference evidence="7" key="1">
    <citation type="submission" date="2020-10" db="EMBL/GenBank/DDBJ databases">
        <authorList>
            <person name="Kadnikov V."/>
            <person name="Beletsky A.V."/>
            <person name="Mardanov A.V."/>
            <person name="Karnachuk O.V."/>
            <person name="Ravin N.V."/>
        </authorList>
    </citation>
    <scope>NUCLEOTIDE SEQUENCE</scope>
    <source>
        <strain evidence="7">Bu02</strain>
    </source>
</reference>
<dbReference type="InterPro" id="IPR024923">
    <property type="entry name" value="PG_synth_SpoVB"/>
</dbReference>
<feature type="transmembrane region" description="Helical" evidence="6">
    <location>
        <begin position="12"/>
        <end position="31"/>
    </location>
</feature>
<feature type="transmembrane region" description="Helical" evidence="6">
    <location>
        <begin position="413"/>
        <end position="434"/>
    </location>
</feature>
<organism evidence="7">
    <name type="scientific">Candidatus Fermentithermobacillus carboniphilus</name>
    <dbReference type="NCBI Taxonomy" id="3085328"/>
    <lineage>
        <taxon>Bacteria</taxon>
        <taxon>Bacillati</taxon>
        <taxon>Bacillota</taxon>
        <taxon>Candidatus Fermentithermobacillia</taxon>
        <taxon>Candidatus Fermentithermobacillales</taxon>
        <taxon>Candidatus Fermentithermobacillaceae</taxon>
        <taxon>Candidatus Fermentithermobacillus</taxon>
    </lineage>
</organism>
<feature type="transmembrane region" description="Helical" evidence="6">
    <location>
        <begin position="51"/>
        <end position="72"/>
    </location>
</feature>
<evidence type="ECO:0000313" key="7">
    <source>
        <dbReference type="EMBL" id="QUL97800.1"/>
    </source>
</evidence>
<feature type="transmembrane region" description="Helical" evidence="6">
    <location>
        <begin position="446"/>
        <end position="467"/>
    </location>
</feature>
<name>A0AAT9LD31_9FIRM</name>
<reference evidence="7" key="2">
    <citation type="journal article" date="2023" name="Biology">
        <title>Prokaryotic Life Associated with Coal-Fire Gas Vents Revealed by Metagenomics.</title>
        <authorList>
            <person name="Kadnikov V.V."/>
            <person name="Mardanov A.V."/>
            <person name="Beletsky A.V."/>
            <person name="Karnachuk O.V."/>
            <person name="Ravin N.V."/>
        </authorList>
    </citation>
    <scope>NUCLEOTIDE SEQUENCE</scope>
    <source>
        <strain evidence="7">Bu02</strain>
    </source>
</reference>
<evidence type="ECO:0000256" key="3">
    <source>
        <dbReference type="ARBA" id="ARBA00022692"/>
    </source>
</evidence>
<dbReference type="PANTHER" id="PTHR30250">
    <property type="entry name" value="PST FAMILY PREDICTED COLANIC ACID TRANSPORTER"/>
    <property type="match status" value="1"/>
</dbReference>
<dbReference type="GO" id="GO:0005886">
    <property type="term" value="C:plasma membrane"/>
    <property type="evidence" value="ECO:0007669"/>
    <property type="project" value="UniProtKB-SubCell"/>
</dbReference>